<evidence type="ECO:0000313" key="3">
    <source>
        <dbReference type="Proteomes" id="UP001172101"/>
    </source>
</evidence>
<evidence type="ECO:0000313" key="2">
    <source>
        <dbReference type="EMBL" id="KAK0722831.1"/>
    </source>
</evidence>
<dbReference type="GeneID" id="85317188"/>
<dbReference type="EMBL" id="JAUIRO010000003">
    <property type="protein sequence ID" value="KAK0722831.1"/>
    <property type="molecule type" value="Genomic_DNA"/>
</dbReference>
<feature type="chain" id="PRO_5041207969" description="Secreted protein" evidence="1">
    <location>
        <begin position="26"/>
        <end position="148"/>
    </location>
</feature>
<sequence length="148" mass="16381">MLLARRRRPLGLLGQLLVLFGRGQGQPRNGEWEMDSVHTIKCALGGIPTKQLAWYPQSAHRMNRCCIWRPRGEWNRLSKVPYAARKAANATECTHLSHQLLTSGARVQYHSRACVSLSFCAALAVEAGGKVRGNGSRVSVPSWLALYA</sequence>
<dbReference type="RefSeq" id="XP_060298755.1">
    <property type="nucleotide sequence ID" value="XM_060433918.1"/>
</dbReference>
<dbReference type="Proteomes" id="UP001172101">
    <property type="component" value="Unassembled WGS sequence"/>
</dbReference>
<feature type="signal peptide" evidence="1">
    <location>
        <begin position="1"/>
        <end position="25"/>
    </location>
</feature>
<protein>
    <recommendedName>
        <fullName evidence="4">Secreted protein</fullName>
    </recommendedName>
</protein>
<evidence type="ECO:0000256" key="1">
    <source>
        <dbReference type="SAM" id="SignalP"/>
    </source>
</evidence>
<evidence type="ECO:0008006" key="4">
    <source>
        <dbReference type="Google" id="ProtNLM"/>
    </source>
</evidence>
<accession>A0AA40AVP4</accession>
<keyword evidence="1" id="KW-0732">Signal</keyword>
<keyword evidence="3" id="KW-1185">Reference proteome</keyword>
<dbReference type="AlphaFoldDB" id="A0AA40AVP4"/>
<reference evidence="2" key="1">
    <citation type="submission" date="2023-06" db="EMBL/GenBank/DDBJ databases">
        <title>Genome-scale phylogeny and comparative genomics of the fungal order Sordariales.</title>
        <authorList>
            <consortium name="Lawrence Berkeley National Laboratory"/>
            <person name="Hensen N."/>
            <person name="Bonometti L."/>
            <person name="Westerberg I."/>
            <person name="Brannstrom I.O."/>
            <person name="Guillou S."/>
            <person name="Cros-Aarteil S."/>
            <person name="Calhoun S."/>
            <person name="Haridas S."/>
            <person name="Kuo A."/>
            <person name="Mondo S."/>
            <person name="Pangilinan J."/>
            <person name="Riley R."/>
            <person name="LaButti K."/>
            <person name="Andreopoulos B."/>
            <person name="Lipzen A."/>
            <person name="Chen C."/>
            <person name="Yanf M."/>
            <person name="Daum C."/>
            <person name="Ng V."/>
            <person name="Clum A."/>
            <person name="Steindorff A."/>
            <person name="Ohm R."/>
            <person name="Martin F."/>
            <person name="Silar P."/>
            <person name="Natvig D."/>
            <person name="Lalanne C."/>
            <person name="Gautier V."/>
            <person name="Ament-velasquez S.L."/>
            <person name="Kruys A."/>
            <person name="Hutchinson M.I."/>
            <person name="Powell A.J."/>
            <person name="Barry K."/>
            <person name="Miller A.N."/>
            <person name="Grigoriev I.V."/>
            <person name="Debuchy R."/>
            <person name="Gladieux P."/>
            <person name="Thoren M.H."/>
            <person name="Johannesson H."/>
        </authorList>
    </citation>
    <scope>NUCLEOTIDE SEQUENCE</scope>
    <source>
        <strain evidence="2">SMH2392-1A</strain>
    </source>
</reference>
<gene>
    <name evidence="2" type="ORF">B0T26DRAFT_236076</name>
</gene>
<organism evidence="2 3">
    <name type="scientific">Lasiosphaeria miniovina</name>
    <dbReference type="NCBI Taxonomy" id="1954250"/>
    <lineage>
        <taxon>Eukaryota</taxon>
        <taxon>Fungi</taxon>
        <taxon>Dikarya</taxon>
        <taxon>Ascomycota</taxon>
        <taxon>Pezizomycotina</taxon>
        <taxon>Sordariomycetes</taxon>
        <taxon>Sordariomycetidae</taxon>
        <taxon>Sordariales</taxon>
        <taxon>Lasiosphaeriaceae</taxon>
        <taxon>Lasiosphaeria</taxon>
    </lineage>
</organism>
<comment type="caution">
    <text evidence="2">The sequence shown here is derived from an EMBL/GenBank/DDBJ whole genome shotgun (WGS) entry which is preliminary data.</text>
</comment>
<name>A0AA40AVP4_9PEZI</name>
<proteinExistence type="predicted"/>